<dbReference type="SUPFAM" id="SSF48452">
    <property type="entry name" value="TPR-like"/>
    <property type="match status" value="3"/>
</dbReference>
<dbReference type="GO" id="GO:0000245">
    <property type="term" value="P:spliceosomal complex assembly"/>
    <property type="evidence" value="ECO:0007669"/>
    <property type="project" value="TreeGrafter"/>
</dbReference>
<evidence type="ECO:0000256" key="7">
    <source>
        <dbReference type="ARBA" id="ARBA00022737"/>
    </source>
</evidence>
<dbReference type="GO" id="GO:0071014">
    <property type="term" value="C:post-mRNA release spliceosomal complex"/>
    <property type="evidence" value="ECO:0007669"/>
    <property type="project" value="TreeGrafter"/>
</dbReference>
<feature type="region of interest" description="Disordered" evidence="14">
    <location>
        <begin position="570"/>
        <end position="595"/>
    </location>
</feature>
<dbReference type="InterPro" id="IPR055433">
    <property type="entry name" value="HAT_Syf1-like_N"/>
</dbReference>
<evidence type="ECO:0000259" key="15">
    <source>
        <dbReference type="Pfam" id="PF01753"/>
    </source>
</evidence>
<keyword evidence="6" id="KW-0747">Spliceosome</keyword>
<evidence type="ECO:0000256" key="5">
    <source>
        <dbReference type="ARBA" id="ARBA00022723"/>
    </source>
</evidence>
<comment type="similarity">
    <text evidence="2">Belongs to the crooked-neck family.</text>
</comment>
<feature type="region of interest" description="Disordered" evidence="14">
    <location>
        <begin position="710"/>
        <end position="751"/>
    </location>
</feature>
<dbReference type="InterPro" id="IPR002893">
    <property type="entry name" value="Znf_MYND"/>
</dbReference>
<keyword evidence="18" id="KW-1185">Reference proteome</keyword>
<dbReference type="InterPro" id="IPR003107">
    <property type="entry name" value="HAT"/>
</dbReference>
<evidence type="ECO:0000256" key="2">
    <source>
        <dbReference type="ARBA" id="ARBA00008644"/>
    </source>
</evidence>
<evidence type="ECO:0000256" key="6">
    <source>
        <dbReference type="ARBA" id="ARBA00022728"/>
    </source>
</evidence>
<keyword evidence="5" id="KW-0479">Metal-binding</keyword>
<dbReference type="Pfam" id="PF23233">
    <property type="entry name" value="HAT_Syf1_CNRKL1_N"/>
    <property type="match status" value="2"/>
</dbReference>
<evidence type="ECO:0000256" key="13">
    <source>
        <dbReference type="PROSITE-ProRule" id="PRU00339"/>
    </source>
</evidence>
<name>A0AAV5GGE7_9BASI</name>
<dbReference type="PROSITE" id="PS50005">
    <property type="entry name" value="TPR"/>
    <property type="match status" value="1"/>
</dbReference>
<dbReference type="FunFam" id="1.25.40.10:FF:000796">
    <property type="entry name" value="Crooked neck pre-mRNA splicing factor 1"/>
    <property type="match status" value="1"/>
</dbReference>
<evidence type="ECO:0000256" key="11">
    <source>
        <dbReference type="ARBA" id="ARBA00023242"/>
    </source>
</evidence>
<dbReference type="GO" id="GO:0071011">
    <property type="term" value="C:precatalytic spliceosome"/>
    <property type="evidence" value="ECO:0007669"/>
    <property type="project" value="TreeGrafter"/>
</dbReference>
<dbReference type="GO" id="GO:0000974">
    <property type="term" value="C:Prp19 complex"/>
    <property type="evidence" value="ECO:0007669"/>
    <property type="project" value="TreeGrafter"/>
</dbReference>
<dbReference type="PANTHER" id="PTHR11246:SF3">
    <property type="entry name" value="CROOKED NECK-LIKE PROTEIN 1"/>
    <property type="match status" value="1"/>
</dbReference>
<evidence type="ECO:0000256" key="14">
    <source>
        <dbReference type="SAM" id="MobiDB-lite"/>
    </source>
</evidence>
<feature type="compositionally biased region" description="Acidic residues" evidence="14">
    <location>
        <begin position="574"/>
        <end position="584"/>
    </location>
</feature>
<feature type="repeat" description="TPR" evidence="13">
    <location>
        <begin position="71"/>
        <end position="104"/>
    </location>
</feature>
<keyword evidence="9" id="KW-0862">Zinc</keyword>
<evidence type="ECO:0000259" key="16">
    <source>
        <dbReference type="Pfam" id="PF23233"/>
    </source>
</evidence>
<evidence type="ECO:0000313" key="17">
    <source>
        <dbReference type="EMBL" id="GJN88949.1"/>
    </source>
</evidence>
<comment type="function">
    <text evidence="12">Involved in pre-mRNA splicing and cell cycle progression. Required for the spliceosome assembly and initiation of the DNA replication.</text>
</comment>
<evidence type="ECO:0000256" key="4">
    <source>
        <dbReference type="ARBA" id="ARBA00022664"/>
    </source>
</evidence>
<dbReference type="FunFam" id="1.25.40.10:FF:000048">
    <property type="entry name" value="Cell cycle control protein"/>
    <property type="match status" value="1"/>
</dbReference>
<dbReference type="Pfam" id="PF01753">
    <property type="entry name" value="zf-MYND"/>
    <property type="match status" value="1"/>
</dbReference>
<evidence type="ECO:0000256" key="8">
    <source>
        <dbReference type="ARBA" id="ARBA00022771"/>
    </source>
</evidence>
<keyword evidence="8" id="KW-0863">Zinc-finger</keyword>
<dbReference type="InterPro" id="IPR019734">
    <property type="entry name" value="TPR_rpt"/>
</dbReference>
<sequence length="1124" mass="129211">MERGGAGRVKNRAPAAVQITAEQLLREAADFQEKTLPKPKQRVEDFEELHEYRQRKRQEFEEIIRRTRSNIQAWAKYATWEASQNEFARSRSVFERALDVDPTSVRLWLAYTEMELKARNINHARNLFDRAVTLLPRIDQVWYKYVFLEELLGNVAGARQVFERWMAWEPDEKAWSAYIKLEVRYNEMDRASKLYERMINCHPEPKHFVKWAKFEEERGNVDRAREVYQMGFEFFGQDEEGIDKSQSLYSAFAKMEVRHKEYERARVIYKFALDRLPRSRSTQLYAAYSNFEKQHGTRSGIEVTVLGKRRLQYEEELTHESRNYDVWFDYARLEEDAFRGEEGAEDALRRVREVYERAVAQVPPSDEKRHWRRYIFLWLNYALFEELDTKDIQRAREIYRACLKLVPHKKFTFAKVWVQFAEFEVRQQDLDAARKVLGMAIGMAPKEKLFKEYIELELKLREFDRCRILYQKWLEHDPSNASAWIKFTELEGLLQDHDRVRAIYELAVDQSSMDMPELIWKSWIDFEYDEEEYERARALYERLLRRTSHVKVWVSFAQFEANVGLAEAAALSGEGDEDDEDDEGAAQPKEPVEIDHEAVAEAKRQGTERARKVFERGYADLKQKGLKEERVVLLEAWKALEAAHGDSASLAKVEGMLPRVVKKMRATDDGAMEEYYDILFADDETNKNVASLKFLELAAAWKKKQAQQEQEQEAAQVETVAEQEEHAEEAQTDDAAAAVDAEESEVGTRGSSRALVNSYKNLLAVALETDVTFEAAEQLKERLANPEAFAVAAAPAAGHALAAAPAAEEEKAEDQEESDDDVNSVEMTTPAPELPKHFLERCAVCGEPTKNRCSACFQAGMPLFFCSAEHQNFVWPEHKVICGKNARSPYAPPLTPESAASFLRVSTQLVEFTSHVKLECAEIWQALLGEYLPPADSPQEMLMNALPWLSQPQRSVKQEIALDVALALTYRGEVARKALIDEETLPFNTLDPWHHVKFLEIQLGTVLHEGVDGGGLSVETSRFRHHALILVSLLRHKANDPSTIPLGWIHGAFELLVNSANDAIVFDSSRDGQKAQKLVSALLRPVKNFVPIKCEWEFAPDESKVLRVKCSTPSSPSNSVRLQL</sequence>
<feature type="domain" description="Pre-mRNA-splicing factor Syf1-like N-terminal HAT-repeats" evidence="16">
    <location>
        <begin position="311"/>
        <end position="478"/>
    </location>
</feature>
<evidence type="ECO:0000256" key="12">
    <source>
        <dbReference type="ARBA" id="ARBA00037040"/>
    </source>
</evidence>
<keyword evidence="11" id="KW-0539">Nucleus</keyword>
<keyword evidence="10" id="KW-0508">mRNA splicing</keyword>
<dbReference type="InterPro" id="IPR045075">
    <property type="entry name" value="Syf1-like"/>
</dbReference>
<evidence type="ECO:0000313" key="18">
    <source>
        <dbReference type="Proteomes" id="UP001342314"/>
    </source>
</evidence>
<organism evidence="17 18">
    <name type="scientific">Rhodotorula paludigena</name>
    <dbReference type="NCBI Taxonomy" id="86838"/>
    <lineage>
        <taxon>Eukaryota</taxon>
        <taxon>Fungi</taxon>
        <taxon>Dikarya</taxon>
        <taxon>Basidiomycota</taxon>
        <taxon>Pucciniomycotina</taxon>
        <taxon>Microbotryomycetes</taxon>
        <taxon>Sporidiobolales</taxon>
        <taxon>Sporidiobolaceae</taxon>
        <taxon>Rhodotorula</taxon>
    </lineage>
</organism>
<dbReference type="Pfam" id="PF00428">
    <property type="entry name" value="Ribosomal_60s"/>
    <property type="match status" value="1"/>
</dbReference>
<keyword evidence="4" id="KW-0507">mRNA processing</keyword>
<evidence type="ECO:0000256" key="9">
    <source>
        <dbReference type="ARBA" id="ARBA00022833"/>
    </source>
</evidence>
<evidence type="ECO:0000256" key="1">
    <source>
        <dbReference type="ARBA" id="ARBA00004123"/>
    </source>
</evidence>
<reference evidence="17 18" key="1">
    <citation type="submission" date="2021-12" db="EMBL/GenBank/DDBJ databases">
        <title>High titer production of polyol ester of fatty acids by Rhodotorula paludigena BS15 towards product separation-free biomass refinery.</title>
        <authorList>
            <person name="Mano J."/>
            <person name="Ono H."/>
            <person name="Tanaka T."/>
            <person name="Naito K."/>
            <person name="Sushida H."/>
            <person name="Ike M."/>
            <person name="Tokuyasu K."/>
            <person name="Kitaoka M."/>
        </authorList>
    </citation>
    <scope>NUCLEOTIDE SEQUENCE [LARGE SCALE GENOMIC DNA]</scope>
    <source>
        <strain evidence="17 18">BS15</strain>
    </source>
</reference>
<dbReference type="FunFam" id="1.25.40.10:FF:000306">
    <property type="entry name" value="Cell cycle control protein cwf4"/>
    <property type="match status" value="1"/>
</dbReference>
<protein>
    <submittedName>
        <fullName evidence="17">Uncharacterized protein</fullName>
    </submittedName>
</protein>
<dbReference type="Proteomes" id="UP001342314">
    <property type="component" value="Unassembled WGS sequence"/>
</dbReference>
<dbReference type="Gene3D" id="1.25.40.10">
    <property type="entry name" value="Tetratricopeptide repeat domain"/>
    <property type="match status" value="3"/>
</dbReference>
<comment type="caution">
    <text evidence="17">The sequence shown here is derived from an EMBL/GenBank/DDBJ whole genome shotgun (WGS) entry which is preliminary data.</text>
</comment>
<dbReference type="GO" id="GO:0071007">
    <property type="term" value="C:U2-type catalytic step 2 spliceosome"/>
    <property type="evidence" value="ECO:0007669"/>
    <property type="project" value="TreeGrafter"/>
</dbReference>
<keyword evidence="13" id="KW-0802">TPR repeat</keyword>
<dbReference type="SUPFAM" id="SSF144232">
    <property type="entry name" value="HIT/MYND zinc finger-like"/>
    <property type="match status" value="1"/>
</dbReference>
<gene>
    <name evidence="17" type="ORF">Rhopal_001920-T1</name>
</gene>
<dbReference type="EMBL" id="BQKY01000004">
    <property type="protein sequence ID" value="GJN88949.1"/>
    <property type="molecule type" value="Genomic_DNA"/>
</dbReference>
<evidence type="ECO:0000256" key="3">
    <source>
        <dbReference type="ARBA" id="ARBA00011524"/>
    </source>
</evidence>
<comment type="subunit">
    <text evidence="3">Associated with the spliceosome.</text>
</comment>
<proteinExistence type="inferred from homology"/>
<feature type="compositionally biased region" description="Low complexity" evidence="14">
    <location>
        <begin position="710"/>
        <end position="720"/>
    </location>
</feature>
<feature type="compositionally biased region" description="Acidic residues" evidence="14">
    <location>
        <begin position="721"/>
        <end position="732"/>
    </location>
</feature>
<dbReference type="PANTHER" id="PTHR11246">
    <property type="entry name" value="PRE-MRNA SPLICING FACTOR"/>
    <property type="match status" value="1"/>
</dbReference>
<keyword evidence="7" id="KW-0677">Repeat</keyword>
<evidence type="ECO:0000256" key="10">
    <source>
        <dbReference type="ARBA" id="ARBA00023187"/>
    </source>
</evidence>
<accession>A0AAV5GGE7</accession>
<feature type="region of interest" description="Disordered" evidence="14">
    <location>
        <begin position="801"/>
        <end position="830"/>
    </location>
</feature>
<dbReference type="SMART" id="SM00386">
    <property type="entry name" value="HAT"/>
    <property type="match status" value="14"/>
</dbReference>
<dbReference type="GO" id="GO:0008270">
    <property type="term" value="F:zinc ion binding"/>
    <property type="evidence" value="ECO:0007669"/>
    <property type="project" value="UniProtKB-KW"/>
</dbReference>
<feature type="domain" description="MYND-type" evidence="15">
    <location>
        <begin position="842"/>
        <end position="882"/>
    </location>
</feature>
<feature type="compositionally biased region" description="Acidic residues" evidence="14">
    <location>
        <begin position="810"/>
        <end position="823"/>
    </location>
</feature>
<dbReference type="Gene3D" id="6.10.140.2220">
    <property type="match status" value="1"/>
</dbReference>
<comment type="subcellular location">
    <subcellularLocation>
        <location evidence="1">Nucleus</location>
    </subcellularLocation>
</comment>
<dbReference type="AlphaFoldDB" id="A0AAV5GGE7"/>
<dbReference type="InterPro" id="IPR011990">
    <property type="entry name" value="TPR-like_helical_dom_sf"/>
</dbReference>
<feature type="domain" description="Pre-mRNA-splicing factor Syf1-like N-terminal HAT-repeats" evidence="16">
    <location>
        <begin position="58"/>
        <end position="204"/>
    </location>
</feature>